<organism evidence="2">
    <name type="scientific">Leptolyngbya sp. NK1-12</name>
    <dbReference type="NCBI Taxonomy" id="2547451"/>
    <lineage>
        <taxon>Bacteria</taxon>
        <taxon>Bacillati</taxon>
        <taxon>Cyanobacteriota</taxon>
        <taxon>Cyanophyceae</taxon>
        <taxon>Leptolyngbyales</taxon>
        <taxon>Leptolyngbyaceae</taxon>
        <taxon>Leptolyngbya group</taxon>
        <taxon>Leptolyngbya</taxon>
    </lineage>
</organism>
<proteinExistence type="predicted"/>
<evidence type="ECO:0000256" key="1">
    <source>
        <dbReference type="SAM" id="MobiDB-lite"/>
    </source>
</evidence>
<dbReference type="AlphaFoldDB" id="A0AA96WGP7"/>
<feature type="region of interest" description="Disordered" evidence="1">
    <location>
        <begin position="1"/>
        <end position="24"/>
    </location>
</feature>
<evidence type="ECO:0000313" key="2">
    <source>
        <dbReference type="EMBL" id="WNZ25762.1"/>
    </source>
</evidence>
<dbReference type="RefSeq" id="WP_316431924.1">
    <property type="nucleotide sequence ID" value="NZ_CP053586.1"/>
</dbReference>
<accession>A0AA96WGP7</accession>
<sequence>MKLEPEDKAEQNESSDRTQTPIKVRHSQITLNNVSNEVWCCNLVELPQQTRDCFGESAGYPILISLHDRYSTNMGAKLTSSISPEAIALTLRQAILRKDVKDESSLLHKWTASGLPNHLVIGWTGDFSQLLKLGSILGVKIHRENPSWRMAGAIESFNWHIMRAVKHLRELEKQKIGLNLAGLEQLIISYLVDHYRHPK</sequence>
<gene>
    <name evidence="2" type="ORF">HJG54_24945</name>
</gene>
<reference evidence="2" key="1">
    <citation type="submission" date="2020-05" db="EMBL/GenBank/DDBJ databases">
        <authorList>
            <person name="Zhu T."/>
            <person name="Keshari N."/>
            <person name="Lu X."/>
        </authorList>
    </citation>
    <scope>NUCLEOTIDE SEQUENCE</scope>
    <source>
        <strain evidence="2">NK1-12</strain>
    </source>
</reference>
<dbReference type="InterPro" id="IPR012337">
    <property type="entry name" value="RNaseH-like_sf"/>
</dbReference>
<protein>
    <submittedName>
        <fullName evidence="2">Uncharacterized protein</fullName>
    </submittedName>
</protein>
<dbReference type="EMBL" id="CP053586">
    <property type="protein sequence ID" value="WNZ25762.1"/>
    <property type="molecule type" value="Genomic_DNA"/>
</dbReference>
<dbReference type="SUPFAM" id="SSF53098">
    <property type="entry name" value="Ribonuclease H-like"/>
    <property type="match status" value="1"/>
</dbReference>
<feature type="compositionally biased region" description="Basic and acidic residues" evidence="1">
    <location>
        <begin position="1"/>
        <end position="16"/>
    </location>
</feature>
<name>A0AA96WGP7_9CYAN</name>